<dbReference type="InterPro" id="IPR001611">
    <property type="entry name" value="Leu-rich_rpt"/>
</dbReference>
<gene>
    <name evidence="1" type="ORF">CGI_10009044</name>
</gene>
<dbReference type="AlphaFoldDB" id="K1PK51"/>
<dbReference type="HOGENOM" id="CLU_1311198_0_0_1"/>
<dbReference type="InterPro" id="IPR032675">
    <property type="entry name" value="LRR_dom_sf"/>
</dbReference>
<protein>
    <submittedName>
        <fullName evidence="1">Peroxidasin-like protein</fullName>
    </submittedName>
</protein>
<dbReference type="PANTHER" id="PTHR24367">
    <property type="entry name" value="LEUCINE-RICH REPEAT-CONTAINING PROTEIN"/>
    <property type="match status" value="1"/>
</dbReference>
<sequence>MDKAKTIYIYYAVLFAIKFTSGENPCLSKTTQCLCSNDRVDCSNGNITAIPSKFPSGTKQMNLFENNISYIESKTFSSMPALEDIILNNNRIRELLPLTFLELESLYDIYLENNQLSVIHPRAFEKLPKLGRIYLAGNRLHCTCAIKWFVAYLNGNPNLFNRTSASCSSPTTVVQKKVALLNASNLQCVLVGSLLALFFLLFTYAALKGR</sequence>
<name>K1PK51_MAGGI</name>
<organism evidence="1">
    <name type="scientific">Magallana gigas</name>
    <name type="common">Pacific oyster</name>
    <name type="synonym">Crassostrea gigas</name>
    <dbReference type="NCBI Taxonomy" id="29159"/>
    <lineage>
        <taxon>Eukaryota</taxon>
        <taxon>Metazoa</taxon>
        <taxon>Spiralia</taxon>
        <taxon>Lophotrochozoa</taxon>
        <taxon>Mollusca</taxon>
        <taxon>Bivalvia</taxon>
        <taxon>Autobranchia</taxon>
        <taxon>Pteriomorphia</taxon>
        <taxon>Ostreida</taxon>
        <taxon>Ostreoidea</taxon>
        <taxon>Ostreidae</taxon>
        <taxon>Magallana</taxon>
    </lineage>
</organism>
<evidence type="ECO:0000313" key="1">
    <source>
        <dbReference type="EMBL" id="EKC19269.1"/>
    </source>
</evidence>
<dbReference type="Pfam" id="PF13855">
    <property type="entry name" value="LRR_8"/>
    <property type="match status" value="1"/>
</dbReference>
<dbReference type="SMART" id="SM00369">
    <property type="entry name" value="LRR_TYP"/>
    <property type="match status" value="2"/>
</dbReference>
<dbReference type="EMBL" id="JH819010">
    <property type="protein sequence ID" value="EKC19269.1"/>
    <property type="molecule type" value="Genomic_DNA"/>
</dbReference>
<proteinExistence type="predicted"/>
<accession>K1PK51</accession>
<dbReference type="InterPro" id="IPR000483">
    <property type="entry name" value="Cys-rich_flank_reg_C"/>
</dbReference>
<dbReference type="SMART" id="SM00082">
    <property type="entry name" value="LRRCT"/>
    <property type="match status" value="1"/>
</dbReference>
<reference evidence="1" key="1">
    <citation type="journal article" date="2012" name="Nature">
        <title>The oyster genome reveals stress adaptation and complexity of shell formation.</title>
        <authorList>
            <person name="Zhang G."/>
            <person name="Fang X."/>
            <person name="Guo X."/>
            <person name="Li L."/>
            <person name="Luo R."/>
            <person name="Xu F."/>
            <person name="Yang P."/>
            <person name="Zhang L."/>
            <person name="Wang X."/>
            <person name="Qi H."/>
            <person name="Xiong Z."/>
            <person name="Que H."/>
            <person name="Xie Y."/>
            <person name="Holland P.W."/>
            <person name="Paps J."/>
            <person name="Zhu Y."/>
            <person name="Wu F."/>
            <person name="Chen Y."/>
            <person name="Wang J."/>
            <person name="Peng C."/>
            <person name="Meng J."/>
            <person name="Yang L."/>
            <person name="Liu J."/>
            <person name="Wen B."/>
            <person name="Zhang N."/>
            <person name="Huang Z."/>
            <person name="Zhu Q."/>
            <person name="Feng Y."/>
            <person name="Mount A."/>
            <person name="Hedgecock D."/>
            <person name="Xu Z."/>
            <person name="Liu Y."/>
            <person name="Domazet-Loso T."/>
            <person name="Du Y."/>
            <person name="Sun X."/>
            <person name="Zhang S."/>
            <person name="Liu B."/>
            <person name="Cheng P."/>
            <person name="Jiang X."/>
            <person name="Li J."/>
            <person name="Fan D."/>
            <person name="Wang W."/>
            <person name="Fu W."/>
            <person name="Wang T."/>
            <person name="Wang B."/>
            <person name="Zhang J."/>
            <person name="Peng Z."/>
            <person name="Li Y."/>
            <person name="Li N."/>
            <person name="Wang J."/>
            <person name="Chen M."/>
            <person name="He Y."/>
            <person name="Tan F."/>
            <person name="Song X."/>
            <person name="Zheng Q."/>
            <person name="Huang R."/>
            <person name="Yang H."/>
            <person name="Du X."/>
            <person name="Chen L."/>
            <person name="Yang M."/>
            <person name="Gaffney P.M."/>
            <person name="Wang S."/>
            <person name="Luo L."/>
            <person name="She Z."/>
            <person name="Ming Y."/>
            <person name="Huang W."/>
            <person name="Zhang S."/>
            <person name="Huang B."/>
            <person name="Zhang Y."/>
            <person name="Qu T."/>
            <person name="Ni P."/>
            <person name="Miao G."/>
            <person name="Wang J."/>
            <person name="Wang Q."/>
            <person name="Steinberg C.E."/>
            <person name="Wang H."/>
            <person name="Li N."/>
            <person name="Qian L."/>
            <person name="Zhang G."/>
            <person name="Li Y."/>
            <person name="Yang H."/>
            <person name="Liu X."/>
            <person name="Wang J."/>
            <person name="Yin Y."/>
            <person name="Wang J."/>
        </authorList>
    </citation>
    <scope>NUCLEOTIDE SEQUENCE [LARGE SCALE GENOMIC DNA]</scope>
    <source>
        <strain evidence="1">05x7-T-G4-1.051#20</strain>
    </source>
</reference>
<dbReference type="InParanoid" id="K1PK51"/>
<dbReference type="InterPro" id="IPR003591">
    <property type="entry name" value="Leu-rich_rpt_typical-subtyp"/>
</dbReference>
<dbReference type="PROSITE" id="PS51450">
    <property type="entry name" value="LRR"/>
    <property type="match status" value="1"/>
</dbReference>
<dbReference type="SUPFAM" id="SSF52058">
    <property type="entry name" value="L domain-like"/>
    <property type="match status" value="1"/>
</dbReference>
<dbReference type="InterPro" id="IPR051295">
    <property type="entry name" value="LGI_related"/>
</dbReference>
<dbReference type="PANTHER" id="PTHR24367:SF318">
    <property type="entry name" value="LEUCINE-RICH GLIOMA-INACTIVATED PROTEIN 1-LIKE"/>
    <property type="match status" value="1"/>
</dbReference>
<dbReference type="Gene3D" id="3.80.10.10">
    <property type="entry name" value="Ribonuclease Inhibitor"/>
    <property type="match status" value="2"/>
</dbReference>